<sequence length="370" mass="42123">MNFLPQSNDLMFKTLGHPYVIKFTVGTHVSDISKHVIPGKKLNFKPFVEVISGNWRSDLLVDVIGLVEKIGYRQMSVGSKKQQVNLILKDHVQMNDTLNCTLWETYVVKFMNYVEMNKEGGPTIIMLQYAKVKAEATTKKLKATGNGWYYLACCKCPRVAKGASPPYTCSDGHSTETEIYRYKIEVEAVDNGFSTIFVFWDRECNELLEISTSQLHQTMPQDDISDPLEFPLVLDNLIGHEFAFKVKWKPRWKNASVMAVVRDKETIHELLAQWEICKIRESVDEAMLAEEWNIINNYTTPEKRKAKTSPPVTPINEIIMSPKAPPVTPINSGKRLAGHASSYSATLKELSEGEQSTTRLRHKHVKIEKK</sequence>
<organism evidence="1 2">
    <name type="scientific">Pisum sativum</name>
    <name type="common">Garden pea</name>
    <name type="synonym">Lathyrus oleraceus</name>
    <dbReference type="NCBI Taxonomy" id="3888"/>
    <lineage>
        <taxon>Eukaryota</taxon>
        <taxon>Viridiplantae</taxon>
        <taxon>Streptophyta</taxon>
        <taxon>Embryophyta</taxon>
        <taxon>Tracheophyta</taxon>
        <taxon>Spermatophyta</taxon>
        <taxon>Magnoliopsida</taxon>
        <taxon>eudicotyledons</taxon>
        <taxon>Gunneridae</taxon>
        <taxon>Pentapetalae</taxon>
        <taxon>rosids</taxon>
        <taxon>fabids</taxon>
        <taxon>Fabales</taxon>
        <taxon>Fabaceae</taxon>
        <taxon>Papilionoideae</taxon>
        <taxon>50 kb inversion clade</taxon>
        <taxon>NPAAA clade</taxon>
        <taxon>Hologalegina</taxon>
        <taxon>IRL clade</taxon>
        <taxon>Fabeae</taxon>
        <taxon>Lathyrus</taxon>
    </lineage>
</organism>
<dbReference type="PANTHER" id="PTHR47165:SF4">
    <property type="entry name" value="OS03G0429900 PROTEIN"/>
    <property type="match status" value="1"/>
</dbReference>
<dbReference type="EMBL" id="JAMSHJ010000001">
    <property type="protein sequence ID" value="KAI5440659.1"/>
    <property type="molecule type" value="Genomic_DNA"/>
</dbReference>
<dbReference type="SUPFAM" id="SSF50249">
    <property type="entry name" value="Nucleic acid-binding proteins"/>
    <property type="match status" value="1"/>
</dbReference>
<dbReference type="Gramene" id="Psat01G0022300-T1">
    <property type="protein sequence ID" value="KAI5440659.1"/>
    <property type="gene ID" value="KIW84_010223"/>
</dbReference>
<dbReference type="PANTHER" id="PTHR47165">
    <property type="entry name" value="OS03G0429900 PROTEIN"/>
    <property type="match status" value="1"/>
</dbReference>
<accession>A0A9D4YLI8</accession>
<dbReference type="Proteomes" id="UP001058974">
    <property type="component" value="Chromosome 1"/>
</dbReference>
<dbReference type="CDD" id="cd04481">
    <property type="entry name" value="RPA1_DBD_B_like"/>
    <property type="match status" value="1"/>
</dbReference>
<evidence type="ECO:0000313" key="1">
    <source>
        <dbReference type="EMBL" id="KAI5440659.1"/>
    </source>
</evidence>
<evidence type="ECO:0000313" key="2">
    <source>
        <dbReference type="Proteomes" id="UP001058974"/>
    </source>
</evidence>
<protein>
    <submittedName>
        <fullName evidence="1">Uncharacterized protein</fullName>
    </submittedName>
</protein>
<name>A0A9D4YLI8_PEA</name>
<dbReference type="AlphaFoldDB" id="A0A9D4YLI8"/>
<gene>
    <name evidence="1" type="ORF">KIW84_010223</name>
</gene>
<reference evidence="1 2" key="1">
    <citation type="journal article" date="2022" name="Nat. Genet.">
        <title>Improved pea reference genome and pan-genome highlight genomic features and evolutionary characteristics.</title>
        <authorList>
            <person name="Yang T."/>
            <person name="Liu R."/>
            <person name="Luo Y."/>
            <person name="Hu S."/>
            <person name="Wang D."/>
            <person name="Wang C."/>
            <person name="Pandey M.K."/>
            <person name="Ge S."/>
            <person name="Xu Q."/>
            <person name="Li N."/>
            <person name="Li G."/>
            <person name="Huang Y."/>
            <person name="Saxena R.K."/>
            <person name="Ji Y."/>
            <person name="Li M."/>
            <person name="Yan X."/>
            <person name="He Y."/>
            <person name="Liu Y."/>
            <person name="Wang X."/>
            <person name="Xiang C."/>
            <person name="Varshney R.K."/>
            <person name="Ding H."/>
            <person name="Gao S."/>
            <person name="Zong X."/>
        </authorList>
    </citation>
    <scope>NUCLEOTIDE SEQUENCE [LARGE SCALE GENOMIC DNA]</scope>
    <source>
        <strain evidence="1 2">cv. Zhongwan 6</strain>
    </source>
</reference>
<proteinExistence type="predicted"/>
<keyword evidence="2" id="KW-1185">Reference proteome</keyword>
<dbReference type="Gene3D" id="2.40.50.140">
    <property type="entry name" value="Nucleic acid-binding proteins"/>
    <property type="match status" value="1"/>
</dbReference>
<comment type="caution">
    <text evidence="1">The sequence shown here is derived from an EMBL/GenBank/DDBJ whole genome shotgun (WGS) entry which is preliminary data.</text>
</comment>
<dbReference type="InterPro" id="IPR012340">
    <property type="entry name" value="NA-bd_OB-fold"/>
</dbReference>